<proteinExistence type="inferred from homology"/>
<evidence type="ECO:0000256" key="10">
    <source>
        <dbReference type="SAM" id="SignalP"/>
    </source>
</evidence>
<evidence type="ECO:0000313" key="12">
    <source>
        <dbReference type="Proteomes" id="UP000694910"/>
    </source>
</evidence>
<dbReference type="InterPro" id="IPR036179">
    <property type="entry name" value="Ig-like_dom_sf"/>
</dbReference>
<accession>A0ABM0I9V4</accession>
<dbReference type="InterPro" id="IPR007110">
    <property type="entry name" value="Ig-like_dom"/>
</dbReference>
<dbReference type="SUPFAM" id="SSF48726">
    <property type="entry name" value="Immunoglobulin"/>
    <property type="match status" value="3"/>
</dbReference>
<dbReference type="PROSITE" id="PS50835">
    <property type="entry name" value="IG_LIKE"/>
    <property type="match status" value="2"/>
</dbReference>
<dbReference type="PANTHER" id="PTHR12035">
    <property type="entry name" value="SIALIC ACID BINDING IMMUNOGLOBULIN-LIKE LECTIN"/>
    <property type="match status" value="1"/>
</dbReference>
<dbReference type="CDD" id="cd05712">
    <property type="entry name" value="IgV_CD33"/>
    <property type="match status" value="1"/>
</dbReference>
<dbReference type="InterPro" id="IPR003006">
    <property type="entry name" value="Ig/MHC_CS"/>
</dbReference>
<evidence type="ECO:0000256" key="4">
    <source>
        <dbReference type="ARBA" id="ARBA00022737"/>
    </source>
</evidence>
<feature type="non-terminal residue" evidence="13">
    <location>
        <position position="406"/>
    </location>
</feature>
<dbReference type="SMART" id="SM00408">
    <property type="entry name" value="IGc2"/>
    <property type="match status" value="1"/>
</dbReference>
<evidence type="ECO:0000256" key="1">
    <source>
        <dbReference type="ARBA" id="ARBA00004479"/>
    </source>
</evidence>
<evidence type="ECO:0000256" key="5">
    <source>
        <dbReference type="ARBA" id="ARBA00022889"/>
    </source>
</evidence>
<evidence type="ECO:0000256" key="2">
    <source>
        <dbReference type="ARBA" id="ARBA00022692"/>
    </source>
</evidence>
<evidence type="ECO:0000256" key="8">
    <source>
        <dbReference type="ARBA" id="ARBA00038361"/>
    </source>
</evidence>
<keyword evidence="6 9" id="KW-1133">Transmembrane helix</keyword>
<feature type="transmembrane region" description="Helical" evidence="9">
    <location>
        <begin position="344"/>
        <end position="369"/>
    </location>
</feature>
<dbReference type="GeneID" id="101408189"/>
<dbReference type="SMART" id="SM00409">
    <property type="entry name" value="IG"/>
    <property type="match status" value="3"/>
</dbReference>
<feature type="signal peptide" evidence="10">
    <location>
        <begin position="1"/>
        <end position="18"/>
    </location>
</feature>
<dbReference type="RefSeq" id="XP_004443440.1">
    <property type="nucleotide sequence ID" value="XM_004443383.1"/>
</dbReference>
<reference evidence="13" key="1">
    <citation type="submission" date="2025-08" db="UniProtKB">
        <authorList>
            <consortium name="RefSeq"/>
        </authorList>
    </citation>
    <scope>IDENTIFICATION</scope>
</reference>
<dbReference type="Pfam" id="PF07686">
    <property type="entry name" value="V-set"/>
    <property type="match status" value="1"/>
</dbReference>
<keyword evidence="5" id="KW-0130">Cell adhesion</keyword>
<comment type="subcellular location">
    <subcellularLocation>
        <location evidence="1">Membrane</location>
        <topology evidence="1">Single-pass type I membrane protein</topology>
    </subcellularLocation>
</comment>
<feature type="chain" id="PRO_5045703964" evidence="10">
    <location>
        <begin position="19"/>
        <end position="406"/>
    </location>
</feature>
<dbReference type="PROSITE" id="PS00290">
    <property type="entry name" value="IG_MHC"/>
    <property type="match status" value="1"/>
</dbReference>
<protein>
    <submittedName>
        <fullName evidence="13">Sialic acid-binding Ig-like lectin 8</fullName>
    </submittedName>
</protein>
<name>A0ABM0I9V4_CERSS</name>
<dbReference type="InterPro" id="IPR013783">
    <property type="entry name" value="Ig-like_fold"/>
</dbReference>
<keyword evidence="12" id="KW-1185">Reference proteome</keyword>
<feature type="domain" description="Ig-like" evidence="11">
    <location>
        <begin position="255"/>
        <end position="337"/>
    </location>
</feature>
<dbReference type="PANTHER" id="PTHR12035:SF136">
    <property type="entry name" value="MYELOID CELL SURFACE ANTIGEN CD33"/>
    <property type="match status" value="1"/>
</dbReference>
<gene>
    <name evidence="13" type="primary">LOC101408189</name>
</gene>
<feature type="domain" description="Ig-like" evidence="11">
    <location>
        <begin position="150"/>
        <end position="233"/>
    </location>
</feature>
<dbReference type="InterPro" id="IPR003599">
    <property type="entry name" value="Ig_sub"/>
</dbReference>
<sequence>MLLLLLLALLWWREGAEGQREPEKDYRLQALESVTVQEGLCVFVPCSFFHPWSLSRGSTPAHGYWFRKGARTYRDALVATNNPYREVQEETRGRFHLLGDPRRYNCSLDIRDARMRDAGKYFYRVERGSVKHSYTSNQLSVHVTALTHKPVILIPETLESGHPRNLTCSVSWACERGTPPIFFWMSAALNSLGPRTHLSSVLTLTPRPQDHGTSLSCEVKFPTAGVTVERTIQLHVTYSPQNLTVTVFQGNSAAPTTLKNGSSLAVLEGQSLRLVCVVDSNPPARLSWAHGSQTLSPSQPSNHGVLELPRVESRHEGEFTCQAQHPRGSLHVSLNLSLQSESGVVLGAVGGAGATALLFLSFCVIVIIVRSCRRKAARPAASVGDTGVERANALMSSFSQVSDLDI</sequence>
<keyword evidence="2 9" id="KW-0812">Transmembrane</keyword>
<comment type="similarity">
    <text evidence="8">Belongs to the immunoglobulin superfamily. SIGLEC (sialic acid binding Ig-like lectin) family.</text>
</comment>
<keyword evidence="4" id="KW-0677">Repeat</keyword>
<dbReference type="Pfam" id="PF13927">
    <property type="entry name" value="Ig_3"/>
    <property type="match status" value="1"/>
</dbReference>
<organism evidence="12 13">
    <name type="scientific">Ceratotherium simum simum</name>
    <name type="common">Southern white rhinoceros</name>
    <dbReference type="NCBI Taxonomy" id="73337"/>
    <lineage>
        <taxon>Eukaryota</taxon>
        <taxon>Metazoa</taxon>
        <taxon>Chordata</taxon>
        <taxon>Craniata</taxon>
        <taxon>Vertebrata</taxon>
        <taxon>Euteleostomi</taxon>
        <taxon>Mammalia</taxon>
        <taxon>Eutheria</taxon>
        <taxon>Laurasiatheria</taxon>
        <taxon>Perissodactyla</taxon>
        <taxon>Rhinocerotidae</taxon>
        <taxon>Ceratotherium</taxon>
    </lineage>
</organism>
<evidence type="ECO:0000256" key="7">
    <source>
        <dbReference type="ARBA" id="ARBA00023136"/>
    </source>
</evidence>
<dbReference type="InterPro" id="IPR003598">
    <property type="entry name" value="Ig_sub2"/>
</dbReference>
<dbReference type="InterPro" id="IPR051036">
    <property type="entry name" value="SIGLEC"/>
</dbReference>
<dbReference type="InterPro" id="IPR013106">
    <property type="entry name" value="Ig_V-set"/>
</dbReference>
<keyword evidence="7 9" id="KW-0472">Membrane</keyword>
<evidence type="ECO:0000259" key="11">
    <source>
        <dbReference type="PROSITE" id="PS50835"/>
    </source>
</evidence>
<keyword evidence="3" id="KW-0430">Lectin</keyword>
<evidence type="ECO:0000256" key="6">
    <source>
        <dbReference type="ARBA" id="ARBA00022989"/>
    </source>
</evidence>
<dbReference type="Proteomes" id="UP000694910">
    <property type="component" value="Unplaced"/>
</dbReference>
<dbReference type="Gene3D" id="2.60.40.10">
    <property type="entry name" value="Immunoglobulins"/>
    <property type="match status" value="3"/>
</dbReference>
<keyword evidence="10" id="KW-0732">Signal</keyword>
<evidence type="ECO:0000313" key="13">
    <source>
        <dbReference type="RefSeq" id="XP_004443440.1"/>
    </source>
</evidence>
<evidence type="ECO:0000256" key="9">
    <source>
        <dbReference type="SAM" id="Phobius"/>
    </source>
</evidence>
<evidence type="ECO:0000256" key="3">
    <source>
        <dbReference type="ARBA" id="ARBA00022734"/>
    </source>
</evidence>